<proteinExistence type="predicted"/>
<protein>
    <submittedName>
        <fullName evidence="2">DUF4139 domain-containing protein</fullName>
    </submittedName>
</protein>
<reference evidence="2 3" key="1">
    <citation type="submission" date="2021-08" db="EMBL/GenBank/DDBJ databases">
        <authorList>
            <person name="Tuo L."/>
        </authorList>
    </citation>
    <scope>NUCLEOTIDE SEQUENCE [LARGE SCALE GENOMIC DNA]</scope>
    <source>
        <strain evidence="2 3">JCM 31229</strain>
    </source>
</reference>
<evidence type="ECO:0000256" key="1">
    <source>
        <dbReference type="SAM" id="SignalP"/>
    </source>
</evidence>
<evidence type="ECO:0000313" key="2">
    <source>
        <dbReference type="EMBL" id="MBY8820739.1"/>
    </source>
</evidence>
<evidence type="ECO:0000313" key="3">
    <source>
        <dbReference type="Proteomes" id="UP000706039"/>
    </source>
</evidence>
<gene>
    <name evidence="2" type="ORF">K7G82_00450</name>
</gene>
<dbReference type="PANTHER" id="PTHR38075:SF1">
    <property type="entry name" value="DUF4139 DOMAIN-CONTAINING PROTEIN"/>
    <property type="match status" value="1"/>
</dbReference>
<sequence length="514" mass="55725">MPRFHHRHLVGLTGFALLCPTLLLAQDKTPSAAEVEDPSAQGDVAVTIYNNDLALIQDVRTLNIAAGRNRIEFPDVSSRIRPETLSFAAAGAAISEQNFDFDLLSPGSLMQKAIGQTITLVRTNPSSGVETRERATVLSTAGGVVVRVGDHIEVLRDDGLPVRAIFDRVPPNLRARPTLSVTVQSDRAGPRPASIRYLTPGLGWTADYVALYDEAKGVIDMQGWVTLTNQTGTSFANARTVLVAGSPMVTGNAIHGNSYNQYNRQPGQSGMVKAGTEKTSRDQLGDYYLYPIAGRTTIANAQTKQVGFLDVAGVSARKVYGRTIGWMQNDNAPVNISSQIAFSTSRAGGLGDALPAGTVRFYQRDSKGTPQFIGESPIGHTPTGSDMLLTTGAAFDVFAQANVVKREAITGAEWEATARYRVVRDGVMVTQIDVDRPRTFYRTTMRYKLTNAKSQPVTVSLVQGGLDRGWWSLDYRVVSETVTGEQVDSDRRKWDVPVPANGATELTVVLESRY</sequence>
<feature type="chain" id="PRO_5045444626" evidence="1">
    <location>
        <begin position="26"/>
        <end position="514"/>
    </location>
</feature>
<dbReference type="Proteomes" id="UP000706039">
    <property type="component" value="Unassembled WGS sequence"/>
</dbReference>
<feature type="signal peptide" evidence="1">
    <location>
        <begin position="1"/>
        <end position="25"/>
    </location>
</feature>
<accession>A0ABS7PKY7</accession>
<organism evidence="2 3">
    <name type="scientific">Sphingomonas colocasiae</name>
    <dbReference type="NCBI Taxonomy" id="1848973"/>
    <lineage>
        <taxon>Bacteria</taxon>
        <taxon>Pseudomonadati</taxon>
        <taxon>Pseudomonadota</taxon>
        <taxon>Alphaproteobacteria</taxon>
        <taxon>Sphingomonadales</taxon>
        <taxon>Sphingomonadaceae</taxon>
        <taxon>Sphingomonas</taxon>
    </lineage>
</organism>
<keyword evidence="3" id="KW-1185">Reference proteome</keyword>
<dbReference type="PANTHER" id="PTHR38075">
    <property type="entry name" value="DUF4139 DOMAIN-CONTAINING PROTEIN"/>
    <property type="match status" value="1"/>
</dbReference>
<keyword evidence="1" id="KW-0732">Signal</keyword>
<name>A0ABS7PKY7_9SPHN</name>
<dbReference type="RefSeq" id="WP_222987854.1">
    <property type="nucleotide sequence ID" value="NZ_JAINVV010000001.1"/>
</dbReference>
<comment type="caution">
    <text evidence="2">The sequence shown here is derived from an EMBL/GenBank/DDBJ whole genome shotgun (WGS) entry which is preliminary data.</text>
</comment>
<dbReference type="EMBL" id="JAINVV010000001">
    <property type="protein sequence ID" value="MBY8820739.1"/>
    <property type="molecule type" value="Genomic_DNA"/>
</dbReference>